<dbReference type="EMBL" id="JAMKPW020000013">
    <property type="protein sequence ID" value="KAK8211529.1"/>
    <property type="molecule type" value="Genomic_DNA"/>
</dbReference>
<proteinExistence type="predicted"/>
<reference evidence="1" key="1">
    <citation type="submission" date="2024-02" db="EMBL/GenBank/DDBJ databases">
        <title>Metagenome Assembled Genome of Zalaria obscura JY119.</title>
        <authorList>
            <person name="Vighnesh L."/>
            <person name="Jagadeeshwari U."/>
            <person name="Venkata Ramana C."/>
            <person name="Sasikala C."/>
        </authorList>
    </citation>
    <scope>NUCLEOTIDE SEQUENCE</scope>
    <source>
        <strain evidence="1">JY119</strain>
    </source>
</reference>
<keyword evidence="2" id="KW-1185">Reference proteome</keyword>
<dbReference type="Proteomes" id="UP001320706">
    <property type="component" value="Unassembled WGS sequence"/>
</dbReference>
<evidence type="ECO:0000313" key="1">
    <source>
        <dbReference type="EMBL" id="KAK8211529.1"/>
    </source>
</evidence>
<gene>
    <name evidence="1" type="primary">MRL1</name>
    <name evidence="1" type="ORF">M8818_003182</name>
</gene>
<protein>
    <submittedName>
        <fullName evidence="1">Cation-independent mannose-6-phosphate receptor CI-MPR</fullName>
    </submittedName>
</protein>
<comment type="caution">
    <text evidence="1">The sequence shown here is derived from an EMBL/GenBank/DDBJ whole genome shotgun (WGS) entry which is preliminary data.</text>
</comment>
<evidence type="ECO:0000313" key="2">
    <source>
        <dbReference type="Proteomes" id="UP001320706"/>
    </source>
</evidence>
<keyword evidence="1" id="KW-0675">Receptor</keyword>
<sequence>MHLLYYSISFALPILAASSSDDSKHHNPCTIRSPTSGAFFDLNPVHVTLPEAGKKVPKDARNESWSARGYDYGANFTLNFCGPVIENLTDVVGVDDSRWANVSAFYKFEGKTYSIGQQNSEPVFRGRKLVLNYTDGSPCPSVPTSSLLDPADLDFDNISKRKIIGDDDDDDDDDYPKKPSHDDDDDEDDKPTKKPVKDSTTRRKNTIISLLCTSDPLAPEMAISFVASPDSCTYIFEARTSAACGGIETAQQQLGPGGVFGVIALIAVLVYVIGGCVYQRTVMHQRGWRQLPNYSLWAGIAGFVKDMVIILTSSCMRFLPSRRGYSRVGNGGIMGGSAGRRGRQNSEDENRLIDQLDEEWED</sequence>
<organism evidence="1 2">
    <name type="scientific">Zalaria obscura</name>
    <dbReference type="NCBI Taxonomy" id="2024903"/>
    <lineage>
        <taxon>Eukaryota</taxon>
        <taxon>Fungi</taxon>
        <taxon>Dikarya</taxon>
        <taxon>Ascomycota</taxon>
        <taxon>Pezizomycotina</taxon>
        <taxon>Dothideomycetes</taxon>
        <taxon>Dothideomycetidae</taxon>
        <taxon>Dothideales</taxon>
        <taxon>Zalariaceae</taxon>
        <taxon>Zalaria</taxon>
    </lineage>
</organism>
<name>A0ACC3SFA8_9PEZI</name>
<accession>A0ACC3SFA8</accession>